<feature type="domain" description="HTH arsR-type" evidence="5">
    <location>
        <begin position="98"/>
        <end position="181"/>
    </location>
</feature>
<dbReference type="InterPro" id="IPR051011">
    <property type="entry name" value="Metal_resp_trans_reg"/>
</dbReference>
<proteinExistence type="predicted"/>
<dbReference type="InterPro" id="IPR036390">
    <property type="entry name" value="WH_DNA-bd_sf"/>
</dbReference>
<keyword evidence="1" id="KW-0805">Transcription regulation</keyword>
<feature type="compositionally biased region" description="Basic and acidic residues" evidence="4">
    <location>
        <begin position="1"/>
        <end position="26"/>
    </location>
</feature>
<evidence type="ECO:0000313" key="7">
    <source>
        <dbReference type="Proteomes" id="UP000198242"/>
    </source>
</evidence>
<dbReference type="Proteomes" id="UP000198242">
    <property type="component" value="Chromosome I"/>
</dbReference>
<accession>A0A1C4WL42</accession>
<protein>
    <submittedName>
        <fullName evidence="6">DNA-binding transcriptional regulator, ArsR family</fullName>
    </submittedName>
</protein>
<organism evidence="6 7">
    <name type="scientific">Micromonospora viridifaciens</name>
    <dbReference type="NCBI Taxonomy" id="1881"/>
    <lineage>
        <taxon>Bacteria</taxon>
        <taxon>Bacillati</taxon>
        <taxon>Actinomycetota</taxon>
        <taxon>Actinomycetes</taxon>
        <taxon>Micromonosporales</taxon>
        <taxon>Micromonosporaceae</taxon>
        <taxon>Micromonospora</taxon>
    </lineage>
</organism>
<dbReference type="SMART" id="SM00418">
    <property type="entry name" value="HTH_ARSR"/>
    <property type="match status" value="1"/>
</dbReference>
<sequence length="273" mass="30273">MQTLERAERHRECARGVDAGHDRESSADAELLAEPGSGAVVAVPNRLTASPSQKIRKAWGAWACHHTRSASRFAQIWLYDGLMRDGEPGDVRQLDDVRALTALAHPDRARLMDALAVYGPSTTTALARSMGLATGSVSHHLKVLVEAGLVVPAPAAAADRRERRWKLVTRGMRWTIGQFRDQPTAQAAATSAEGALLQRQYERAREFLETAEQPWDDVAYTGHVWLRLTPDELAELGQQIDDLLLGWRRRQLPDDGLERHTVLAFVHAFPTEP</sequence>
<feature type="region of interest" description="Disordered" evidence="4">
    <location>
        <begin position="1"/>
        <end position="27"/>
    </location>
</feature>
<dbReference type="GO" id="GO:0003700">
    <property type="term" value="F:DNA-binding transcription factor activity"/>
    <property type="evidence" value="ECO:0007669"/>
    <property type="project" value="InterPro"/>
</dbReference>
<keyword evidence="3" id="KW-0804">Transcription</keyword>
<dbReference type="InterPro" id="IPR011991">
    <property type="entry name" value="ArsR-like_HTH"/>
</dbReference>
<dbReference type="EMBL" id="LT607411">
    <property type="protein sequence ID" value="SCE96879.1"/>
    <property type="molecule type" value="Genomic_DNA"/>
</dbReference>
<evidence type="ECO:0000259" key="5">
    <source>
        <dbReference type="SMART" id="SM00418"/>
    </source>
</evidence>
<keyword evidence="7" id="KW-1185">Reference proteome</keyword>
<dbReference type="InterPro" id="IPR036388">
    <property type="entry name" value="WH-like_DNA-bd_sf"/>
</dbReference>
<dbReference type="GO" id="GO:0003677">
    <property type="term" value="F:DNA binding"/>
    <property type="evidence" value="ECO:0007669"/>
    <property type="project" value="UniProtKB-KW"/>
</dbReference>
<name>A0A1C4WL42_MICVI</name>
<dbReference type="Pfam" id="PF12840">
    <property type="entry name" value="HTH_20"/>
    <property type="match status" value="1"/>
</dbReference>
<evidence type="ECO:0000313" key="6">
    <source>
        <dbReference type="EMBL" id="SCE96879.1"/>
    </source>
</evidence>
<dbReference type="SUPFAM" id="SSF46785">
    <property type="entry name" value="Winged helix' DNA-binding domain"/>
    <property type="match status" value="1"/>
</dbReference>
<evidence type="ECO:0000256" key="3">
    <source>
        <dbReference type="ARBA" id="ARBA00023163"/>
    </source>
</evidence>
<evidence type="ECO:0000256" key="2">
    <source>
        <dbReference type="ARBA" id="ARBA00023125"/>
    </source>
</evidence>
<dbReference type="Gene3D" id="1.10.10.10">
    <property type="entry name" value="Winged helix-like DNA-binding domain superfamily/Winged helix DNA-binding domain"/>
    <property type="match status" value="1"/>
</dbReference>
<dbReference type="PANTHER" id="PTHR43132">
    <property type="entry name" value="ARSENICAL RESISTANCE OPERON REPRESSOR ARSR-RELATED"/>
    <property type="match status" value="1"/>
</dbReference>
<evidence type="ECO:0000256" key="1">
    <source>
        <dbReference type="ARBA" id="ARBA00023015"/>
    </source>
</evidence>
<dbReference type="InterPro" id="IPR001845">
    <property type="entry name" value="HTH_ArsR_DNA-bd_dom"/>
</dbReference>
<dbReference type="AlphaFoldDB" id="A0A1C4WL42"/>
<reference evidence="7" key="1">
    <citation type="submission" date="2016-06" db="EMBL/GenBank/DDBJ databases">
        <authorList>
            <person name="Varghese N."/>
            <person name="Submissions Spin"/>
        </authorList>
    </citation>
    <scope>NUCLEOTIDE SEQUENCE [LARGE SCALE GENOMIC DNA]</scope>
    <source>
        <strain evidence="7">DSM 43909</strain>
    </source>
</reference>
<gene>
    <name evidence="6" type="ORF">GA0074695_2541</name>
</gene>
<dbReference type="PANTHER" id="PTHR43132:SF2">
    <property type="entry name" value="ARSENICAL RESISTANCE OPERON REPRESSOR ARSR-RELATED"/>
    <property type="match status" value="1"/>
</dbReference>
<keyword evidence="2 6" id="KW-0238">DNA-binding</keyword>
<evidence type="ECO:0000256" key="4">
    <source>
        <dbReference type="SAM" id="MobiDB-lite"/>
    </source>
</evidence>
<dbReference type="CDD" id="cd00090">
    <property type="entry name" value="HTH_ARSR"/>
    <property type="match status" value="1"/>
</dbReference>